<evidence type="ECO:0000313" key="3">
    <source>
        <dbReference type="Proteomes" id="UP001265746"/>
    </source>
</evidence>
<protein>
    <submittedName>
        <fullName evidence="2">Uncharacterized protein</fullName>
    </submittedName>
</protein>
<accession>A0AAD9SNH4</accession>
<dbReference type="AlphaFoldDB" id="A0AAD9SNH4"/>
<organism evidence="2 3">
    <name type="scientific">Phomopsis amygdali</name>
    <name type="common">Fusicoccum amygdali</name>
    <dbReference type="NCBI Taxonomy" id="1214568"/>
    <lineage>
        <taxon>Eukaryota</taxon>
        <taxon>Fungi</taxon>
        <taxon>Dikarya</taxon>
        <taxon>Ascomycota</taxon>
        <taxon>Pezizomycotina</taxon>
        <taxon>Sordariomycetes</taxon>
        <taxon>Sordariomycetidae</taxon>
        <taxon>Diaporthales</taxon>
        <taxon>Diaporthaceae</taxon>
        <taxon>Diaporthe</taxon>
    </lineage>
</organism>
<proteinExistence type="predicted"/>
<keyword evidence="3" id="KW-1185">Reference proteome</keyword>
<comment type="caution">
    <text evidence="2">The sequence shown here is derived from an EMBL/GenBank/DDBJ whole genome shotgun (WGS) entry which is preliminary data.</text>
</comment>
<evidence type="ECO:0000313" key="2">
    <source>
        <dbReference type="EMBL" id="KAK2613480.1"/>
    </source>
</evidence>
<feature type="compositionally biased region" description="Basic and acidic residues" evidence="1">
    <location>
        <begin position="199"/>
        <end position="214"/>
    </location>
</feature>
<evidence type="ECO:0000256" key="1">
    <source>
        <dbReference type="SAM" id="MobiDB-lite"/>
    </source>
</evidence>
<dbReference type="EMBL" id="JAUJFL010000001">
    <property type="protein sequence ID" value="KAK2613480.1"/>
    <property type="molecule type" value="Genomic_DNA"/>
</dbReference>
<name>A0AAD9SNH4_PHOAM</name>
<gene>
    <name evidence="2" type="ORF">N8I77_000393</name>
</gene>
<reference evidence="2" key="1">
    <citation type="submission" date="2023-06" db="EMBL/GenBank/DDBJ databases">
        <authorList>
            <person name="Noh H."/>
        </authorList>
    </citation>
    <scope>NUCLEOTIDE SEQUENCE</scope>
    <source>
        <strain evidence="2">DUCC20226</strain>
    </source>
</reference>
<dbReference type="PROSITE" id="PS51257">
    <property type="entry name" value="PROKAR_LIPOPROTEIN"/>
    <property type="match status" value="1"/>
</dbReference>
<feature type="region of interest" description="Disordered" evidence="1">
    <location>
        <begin position="154"/>
        <end position="234"/>
    </location>
</feature>
<dbReference type="Proteomes" id="UP001265746">
    <property type="component" value="Unassembled WGS sequence"/>
</dbReference>
<sequence length="234" mass="26410">MYHVRDYYPPPPQKPVKMDPDCAICHAPATAACDCEAKGLETAIRQAEARMMQSIYNDIRSWVRAHAQDYILEYFRLLTDRRKQAHTAHLDRITSHAYHWYHAPPHPNEIAAAQAALKRGIDEDWQASVQRYPEVLEYFYSLVELTLPADDEQAVRDPPLSALSGSRKASRRTGGIAPTIASGELLGRRTPPPLAPPTRSDRRTPAPPAREQRHSASFGRPPPPQNYYGGPTYY</sequence>